<accession>A0ABS7LHV8</accession>
<evidence type="ECO:0000313" key="3">
    <source>
        <dbReference type="Proteomes" id="UP000720124"/>
    </source>
</evidence>
<protein>
    <submittedName>
        <fullName evidence="2">Uncharacterized protein</fullName>
    </submittedName>
</protein>
<organism evidence="2 3">
    <name type="scientific">Rhizobium bangladeshense</name>
    <dbReference type="NCBI Taxonomy" id="1138189"/>
    <lineage>
        <taxon>Bacteria</taxon>
        <taxon>Pseudomonadati</taxon>
        <taxon>Pseudomonadota</taxon>
        <taxon>Alphaproteobacteria</taxon>
        <taxon>Hyphomicrobiales</taxon>
        <taxon>Rhizobiaceae</taxon>
        <taxon>Rhizobium/Agrobacterium group</taxon>
        <taxon>Rhizobium</taxon>
    </lineage>
</organism>
<evidence type="ECO:0000313" key="2">
    <source>
        <dbReference type="EMBL" id="MBY3590591.1"/>
    </source>
</evidence>
<evidence type="ECO:0000256" key="1">
    <source>
        <dbReference type="SAM" id="Coils"/>
    </source>
</evidence>
<name>A0ABS7LHV8_9HYPH</name>
<dbReference type="EMBL" id="JABTXI010000004">
    <property type="protein sequence ID" value="MBY3590591.1"/>
    <property type="molecule type" value="Genomic_DNA"/>
</dbReference>
<keyword evidence="1" id="KW-0175">Coiled coil</keyword>
<gene>
    <name evidence="2" type="ORF">HJA87_11950</name>
</gene>
<feature type="coiled-coil region" evidence="1">
    <location>
        <begin position="146"/>
        <end position="178"/>
    </location>
</feature>
<keyword evidence="3" id="KW-1185">Reference proteome</keyword>
<dbReference type="RefSeq" id="WP_222012226.1">
    <property type="nucleotide sequence ID" value="NZ_JABTXI010000004.1"/>
</dbReference>
<reference evidence="2 3" key="1">
    <citation type="submission" date="2020-06" db="EMBL/GenBank/DDBJ databases">
        <title>Global-level population genomics: horizontal gene transfer, symbiosis and evolution in Rhizobia.</title>
        <authorList>
            <person name="Gai Y."/>
        </authorList>
    </citation>
    <scope>NUCLEOTIDE SEQUENCE [LARGE SCALE GENOMIC DNA]</scope>
    <source>
        <strain evidence="2 3">PLR6_1b</strain>
    </source>
</reference>
<sequence>MVQARENRIPIMFSEEELADIDEWRHNNRIATRADAVRRLCKIALFAEQELEQVVDNASAGVDVLSNHSYQLHEVFRLIINRETYGMTFDRDQLWDVFKLAREQADVAEEGIRGLHTMLVTIYNAIVALVEARSIRGAQRKSQEVIDKANAAIDQAKMRKAEREAQSEENRYLFLATRFETDADRAAYERLSEEEKEDYLGDQIEALREEEDADPIAFAERYGIDNRKFWEKPEWLELLEKREEERRDEESAS</sequence>
<dbReference type="Proteomes" id="UP000720124">
    <property type="component" value="Unassembled WGS sequence"/>
</dbReference>
<proteinExistence type="predicted"/>
<comment type="caution">
    <text evidence="2">The sequence shown here is derived from an EMBL/GenBank/DDBJ whole genome shotgun (WGS) entry which is preliminary data.</text>
</comment>